<dbReference type="Pfam" id="PF06568">
    <property type="entry name" value="YjiS-like"/>
    <property type="match status" value="1"/>
</dbReference>
<keyword evidence="3" id="KW-1185">Reference proteome</keyword>
<dbReference type="KEGG" id="mag:amb2750"/>
<evidence type="ECO:0000313" key="2">
    <source>
        <dbReference type="EMBL" id="BAE51554.1"/>
    </source>
</evidence>
<evidence type="ECO:0000313" key="3">
    <source>
        <dbReference type="Proteomes" id="UP000007058"/>
    </source>
</evidence>
<protein>
    <recommendedName>
        <fullName evidence="1">YjiS-like domain-containing protein</fullName>
    </recommendedName>
</protein>
<dbReference type="InterPro" id="IPR009506">
    <property type="entry name" value="YjiS-like"/>
</dbReference>
<accession>Q2W3M1</accession>
<dbReference type="Proteomes" id="UP000007058">
    <property type="component" value="Chromosome"/>
</dbReference>
<name>Q2W3M1_PARM1</name>
<gene>
    <name evidence="2" type="ordered locus">amb2750</name>
</gene>
<dbReference type="AlphaFoldDB" id="Q2W3M1"/>
<feature type="domain" description="YjiS-like" evidence="1">
    <location>
        <begin position="59"/>
        <end position="86"/>
    </location>
</feature>
<sequence length="97" mass="10662">MGIVAPHNNSICSLKSFKSRCPMSLSPTVQPCAPAPVSDGRSVLGLIAELVDSRIIAPLARHMERARLRDELVELDHRELKDIGVSDVDSFVAGWRR</sequence>
<reference evidence="2 3" key="1">
    <citation type="journal article" date="2005" name="DNA Res.">
        <title>Complete genome sequence of the facultative anaerobic magnetotactic bacterium Magnetospirillum sp. strain AMB-1.</title>
        <authorList>
            <person name="Matsunaga T."/>
            <person name="Okamura Y."/>
            <person name="Fukuda Y."/>
            <person name="Wahyudi A.T."/>
            <person name="Murase Y."/>
            <person name="Takeyama H."/>
        </authorList>
    </citation>
    <scope>NUCLEOTIDE SEQUENCE [LARGE SCALE GENOMIC DNA]</scope>
    <source>
        <strain evidence="3">ATCC 700264 / AMB-1</strain>
    </source>
</reference>
<organism evidence="2 3">
    <name type="scientific">Paramagnetospirillum magneticum (strain ATCC 700264 / AMB-1)</name>
    <name type="common">Magnetospirillum magneticum</name>
    <dbReference type="NCBI Taxonomy" id="342108"/>
    <lineage>
        <taxon>Bacteria</taxon>
        <taxon>Pseudomonadati</taxon>
        <taxon>Pseudomonadota</taxon>
        <taxon>Alphaproteobacteria</taxon>
        <taxon>Rhodospirillales</taxon>
        <taxon>Magnetospirillaceae</taxon>
        <taxon>Paramagnetospirillum</taxon>
    </lineage>
</organism>
<evidence type="ECO:0000259" key="1">
    <source>
        <dbReference type="Pfam" id="PF06568"/>
    </source>
</evidence>
<dbReference type="EMBL" id="AP007255">
    <property type="protein sequence ID" value="BAE51554.1"/>
    <property type="molecule type" value="Genomic_DNA"/>
</dbReference>
<dbReference type="HOGENOM" id="CLU_2343374_0_0_5"/>
<proteinExistence type="predicted"/>